<proteinExistence type="predicted"/>
<gene>
    <name evidence="1" type="ORF">MHPYR_530051</name>
</gene>
<evidence type="ECO:0000313" key="1">
    <source>
        <dbReference type="EMBL" id="SBS78264.1"/>
    </source>
</evidence>
<organism evidence="1">
    <name type="scientific">uncultured Mycobacterium sp</name>
    <dbReference type="NCBI Taxonomy" id="171292"/>
    <lineage>
        <taxon>Bacteria</taxon>
        <taxon>Bacillati</taxon>
        <taxon>Actinomycetota</taxon>
        <taxon>Actinomycetes</taxon>
        <taxon>Mycobacteriales</taxon>
        <taxon>Mycobacteriaceae</taxon>
        <taxon>Mycobacterium</taxon>
        <taxon>environmental samples</taxon>
    </lineage>
</organism>
<reference evidence="1" key="1">
    <citation type="submission" date="2016-03" db="EMBL/GenBank/DDBJ databases">
        <authorList>
            <person name="Ploux O."/>
        </authorList>
    </citation>
    <scope>NUCLEOTIDE SEQUENCE</scope>
    <source>
        <strain evidence="1">UC10</strain>
    </source>
</reference>
<dbReference type="AlphaFoldDB" id="A0A1Y5PHX7"/>
<sequence length="131" mass="14535">MISSDSSLHTYFEHVPVIPPNPSRLNAEARLEPFRVPGDSSSLNGVYMVAAVANRLNLRNGLGPVYREKLREVFFDYFGRETLSRFSDNPDAEFDAALDRAVDLDLVLKASGRPGEDADQFAGGWQVGSRF</sequence>
<name>A0A1Y5PHX7_9MYCO</name>
<accession>A0A1Y5PHX7</accession>
<dbReference type="EMBL" id="FLQS01000049">
    <property type="protein sequence ID" value="SBS78264.1"/>
    <property type="molecule type" value="Genomic_DNA"/>
</dbReference>
<protein>
    <submittedName>
        <fullName evidence="1">Uncharacterized protein</fullName>
    </submittedName>
</protein>